<evidence type="ECO:0000313" key="3">
    <source>
        <dbReference type="Proteomes" id="UP000095392"/>
    </source>
</evidence>
<comment type="caution">
    <text evidence="2">The sequence shown here is derived from an EMBL/GenBank/DDBJ whole genome shotgun (WGS) entry which is preliminary data.</text>
</comment>
<name>A0AB36FRF0_ALTMA</name>
<dbReference type="Pfam" id="PF09411">
    <property type="entry name" value="PagL"/>
    <property type="match status" value="1"/>
</dbReference>
<sequence length="163" mass="17994">MRSPLYLVAVVSLLFSLGGGPAQAVGSPYLTTGVANWAVFDNADREALHVTYTLAPLPGGYNVRPTLMAFFADQGQQYYAFGVAYDSSLGPHWRIGGAMHIGFMERPKQLGHKVEYYTRLNVDRRLSPQWYMRLEIGHISNAGLGDQNPGSEAIALSLIYHFD</sequence>
<dbReference type="RefSeq" id="WP_069945525.1">
    <property type="nucleotide sequence ID" value="NZ_MIPW01000069.1"/>
</dbReference>
<dbReference type="Proteomes" id="UP000095392">
    <property type="component" value="Unassembled WGS sequence"/>
</dbReference>
<feature type="signal peptide" evidence="1">
    <location>
        <begin position="1"/>
        <end position="24"/>
    </location>
</feature>
<evidence type="ECO:0000256" key="1">
    <source>
        <dbReference type="SAM" id="SignalP"/>
    </source>
</evidence>
<organism evidence="2 3">
    <name type="scientific">Alteromonas macleodii</name>
    <name type="common">Pseudoalteromonas macleodii</name>
    <dbReference type="NCBI Taxonomy" id="28108"/>
    <lineage>
        <taxon>Bacteria</taxon>
        <taxon>Pseudomonadati</taxon>
        <taxon>Pseudomonadota</taxon>
        <taxon>Gammaproteobacteria</taxon>
        <taxon>Alteromonadales</taxon>
        <taxon>Alteromonadaceae</taxon>
        <taxon>Alteromonas/Salinimonas group</taxon>
        <taxon>Alteromonas</taxon>
    </lineage>
</organism>
<dbReference type="EMBL" id="MIPY01000059">
    <property type="protein sequence ID" value="OES24695.1"/>
    <property type="molecule type" value="Genomic_DNA"/>
</dbReference>
<reference evidence="2 3" key="1">
    <citation type="submission" date="2016-09" db="EMBL/GenBank/DDBJ databases">
        <title>Draft Genome Sequence of four Alteromonas macleodii strains isolated from copper coupons and grown long-term at elevated copper levels.</title>
        <authorList>
            <person name="Cusick K."/>
            <person name="Dale J."/>
            <person name="Little B."/>
            <person name="Biffinger J."/>
        </authorList>
    </citation>
    <scope>NUCLEOTIDE SEQUENCE [LARGE SCALE GENOMIC DNA]</scope>
    <source>
        <strain evidence="2 3">KCP01</strain>
    </source>
</reference>
<dbReference type="AlphaFoldDB" id="A0AB36FRF0"/>
<protein>
    <submittedName>
        <fullName evidence="2">Lipid A 3-O-deacylase family protein</fullName>
    </submittedName>
</protein>
<keyword evidence="3" id="KW-1185">Reference proteome</keyword>
<keyword evidence="1" id="KW-0732">Signal</keyword>
<accession>A0AB36FRF0</accession>
<feature type="chain" id="PRO_5044207590" evidence="1">
    <location>
        <begin position="25"/>
        <end position="163"/>
    </location>
</feature>
<proteinExistence type="predicted"/>
<dbReference type="InterPro" id="IPR018550">
    <property type="entry name" value="Lipid-A_deacylase-rel"/>
</dbReference>
<dbReference type="Gene3D" id="2.40.160.20">
    <property type="match status" value="1"/>
</dbReference>
<gene>
    <name evidence="2" type="ORF">BFV95_4638</name>
</gene>
<evidence type="ECO:0000313" key="2">
    <source>
        <dbReference type="EMBL" id="OES24695.1"/>
    </source>
</evidence>